<name>A0A1B0AGR4_GLOPL</name>
<dbReference type="AlphaFoldDB" id="A0A1B0AGR4"/>
<proteinExistence type="predicted"/>
<reference evidence="2" key="1">
    <citation type="submission" date="2014-03" db="EMBL/GenBank/DDBJ databases">
        <authorList>
            <person name="Aksoy S."/>
            <person name="Warren W."/>
            <person name="Wilson R.K."/>
        </authorList>
    </citation>
    <scope>NUCLEOTIDE SEQUENCE [LARGE SCALE GENOMIC DNA]</scope>
    <source>
        <strain evidence="2">IAEA</strain>
    </source>
</reference>
<protein>
    <submittedName>
        <fullName evidence="1">Uncharacterized protein</fullName>
    </submittedName>
</protein>
<sequence>MNNEKAKERLFQEVRTEHIITAETCNVDRQFTSKDKDVSEMANEDKQISFCYILEYDDSKDKSVVPLRVRDSLQPFPMQSNQSCTASRLFANQATLLFTFSNALLRAAAPAPASGYFSKKCSISSSFVSVEKCPVIDGIMLPRSPMILLTILPSKNMPSLKFRPAGNSSFRSIIKNSRTESKAIDMYQHLASKIRQKIGQLDDGADIIEDKFPAYVADLVYHEIQRLHEDCTVVPITRTGANTTATLLNLFNGLVD</sequence>
<evidence type="ECO:0000313" key="2">
    <source>
        <dbReference type="Proteomes" id="UP000092445"/>
    </source>
</evidence>
<reference evidence="1" key="2">
    <citation type="submission" date="2020-05" db="UniProtKB">
        <authorList>
            <consortium name="EnsemblMetazoa"/>
        </authorList>
    </citation>
    <scope>IDENTIFICATION</scope>
    <source>
        <strain evidence="1">IAEA</strain>
    </source>
</reference>
<organism evidence="1 2">
    <name type="scientific">Glossina pallidipes</name>
    <name type="common">Tsetse fly</name>
    <dbReference type="NCBI Taxonomy" id="7398"/>
    <lineage>
        <taxon>Eukaryota</taxon>
        <taxon>Metazoa</taxon>
        <taxon>Ecdysozoa</taxon>
        <taxon>Arthropoda</taxon>
        <taxon>Hexapoda</taxon>
        <taxon>Insecta</taxon>
        <taxon>Pterygota</taxon>
        <taxon>Neoptera</taxon>
        <taxon>Endopterygota</taxon>
        <taxon>Diptera</taxon>
        <taxon>Brachycera</taxon>
        <taxon>Muscomorpha</taxon>
        <taxon>Hippoboscoidea</taxon>
        <taxon>Glossinidae</taxon>
        <taxon>Glossina</taxon>
    </lineage>
</organism>
<accession>A0A1B0AGR4</accession>
<evidence type="ECO:0000313" key="1">
    <source>
        <dbReference type="EnsemblMetazoa" id="GPAI045164-PA"/>
    </source>
</evidence>
<dbReference type="Proteomes" id="UP000092445">
    <property type="component" value="Unassembled WGS sequence"/>
</dbReference>
<keyword evidence="2" id="KW-1185">Reference proteome</keyword>
<dbReference type="VEuPathDB" id="VectorBase:GPAI045164"/>
<dbReference type="EnsemblMetazoa" id="GPAI045164-RA">
    <property type="protein sequence ID" value="GPAI045164-PA"/>
    <property type="gene ID" value="GPAI045164"/>
</dbReference>